<evidence type="ECO:0000313" key="2">
    <source>
        <dbReference type="EMBL" id="CAE7369279.1"/>
    </source>
</evidence>
<keyword evidence="3" id="KW-1185">Reference proteome</keyword>
<protein>
    <recommendedName>
        <fullName evidence="4">Granulins domain-containing protein</fullName>
    </recommendedName>
</protein>
<accession>A0A812Q9B1</accession>
<dbReference type="EMBL" id="CAJNJA010015821">
    <property type="protein sequence ID" value="CAE7369279.1"/>
    <property type="molecule type" value="Genomic_DNA"/>
</dbReference>
<feature type="signal peptide" evidence="1">
    <location>
        <begin position="1"/>
        <end position="15"/>
    </location>
</feature>
<dbReference type="Proteomes" id="UP000601435">
    <property type="component" value="Unassembled WGS sequence"/>
</dbReference>
<evidence type="ECO:0000313" key="3">
    <source>
        <dbReference type="Proteomes" id="UP000601435"/>
    </source>
</evidence>
<evidence type="ECO:0000256" key="1">
    <source>
        <dbReference type="SAM" id="SignalP"/>
    </source>
</evidence>
<reference evidence="2" key="1">
    <citation type="submission" date="2021-02" db="EMBL/GenBank/DDBJ databases">
        <authorList>
            <person name="Dougan E. K."/>
            <person name="Rhodes N."/>
            <person name="Thang M."/>
            <person name="Chan C."/>
        </authorList>
    </citation>
    <scope>NUCLEOTIDE SEQUENCE</scope>
</reference>
<organism evidence="2 3">
    <name type="scientific">Symbiodinium necroappetens</name>
    <dbReference type="NCBI Taxonomy" id="1628268"/>
    <lineage>
        <taxon>Eukaryota</taxon>
        <taxon>Sar</taxon>
        <taxon>Alveolata</taxon>
        <taxon>Dinophyceae</taxon>
        <taxon>Suessiales</taxon>
        <taxon>Symbiodiniaceae</taxon>
        <taxon>Symbiodinium</taxon>
    </lineage>
</organism>
<dbReference type="OrthoDB" id="425165at2759"/>
<gene>
    <name evidence="2" type="ORF">SNEC2469_LOCUS9903</name>
</gene>
<name>A0A812Q9B1_9DINO</name>
<comment type="caution">
    <text evidence="2">The sequence shown here is derived from an EMBL/GenBank/DDBJ whole genome shotgun (WGS) entry which is preliminary data.</text>
</comment>
<feature type="chain" id="PRO_5032870542" description="Granulins domain-containing protein" evidence="1">
    <location>
        <begin position="16"/>
        <end position="116"/>
    </location>
</feature>
<proteinExistence type="predicted"/>
<evidence type="ECO:0008006" key="4">
    <source>
        <dbReference type="Google" id="ProtNLM"/>
    </source>
</evidence>
<sequence length="116" mass="12261">MLAAIFAMLVVGSFADESMQALAADDESVAINLLQHKGTAQAEADDVEEMVDAEMAVEMSAPGAAFLEEGEGRFRCGKIYCADTSGTSCCQQPRSAICCGPGFHCRRGKRGLAMCM</sequence>
<dbReference type="AlphaFoldDB" id="A0A812Q9B1"/>
<keyword evidence="1" id="KW-0732">Signal</keyword>